<keyword evidence="1" id="KW-1133">Transmembrane helix</keyword>
<feature type="transmembrane region" description="Helical" evidence="1">
    <location>
        <begin position="37"/>
        <end position="56"/>
    </location>
</feature>
<dbReference type="AlphaFoldDB" id="A0A251YIZ3"/>
<evidence type="ECO:0000313" key="3">
    <source>
        <dbReference type="Proteomes" id="UP000195101"/>
    </source>
</evidence>
<dbReference type="OrthoDB" id="5125266at2"/>
<sequence length="65" mass="6945">MSDPRTPGGAGRLRDAGLAALFAIGVLLALTREDLDPLGPLLMVVSATVFLAATIVRWRRRDASR</sequence>
<organism evidence="2 3">
    <name type="scientific">Clavibacter michiganensis</name>
    <dbReference type="NCBI Taxonomy" id="28447"/>
    <lineage>
        <taxon>Bacteria</taxon>
        <taxon>Bacillati</taxon>
        <taxon>Actinomycetota</taxon>
        <taxon>Actinomycetes</taxon>
        <taxon>Micrococcales</taxon>
        <taxon>Microbacteriaceae</taxon>
        <taxon>Clavibacter</taxon>
    </lineage>
</organism>
<dbReference type="RefSeq" id="WP_086514945.1">
    <property type="nucleotide sequence ID" value="NZ_MDJZ01000016.1"/>
</dbReference>
<comment type="caution">
    <text evidence="2">The sequence shown here is derived from an EMBL/GenBank/DDBJ whole genome shotgun (WGS) entry which is preliminary data.</text>
</comment>
<dbReference type="Proteomes" id="UP000195101">
    <property type="component" value="Unassembled WGS sequence"/>
</dbReference>
<dbReference type="EMBL" id="MDJZ01000016">
    <property type="protein sequence ID" value="OUE24194.1"/>
    <property type="molecule type" value="Genomic_DNA"/>
</dbReference>
<reference evidence="2 3" key="1">
    <citation type="submission" date="2016-08" db="EMBL/GenBank/DDBJ databases">
        <title>Genome sequence of Clavibacter michiganensis spp strain CFBP8019.</title>
        <authorList>
            <person name="Thapa S.P."/>
            <person name="Coaker G."/>
            <person name="Jacques M.-A."/>
        </authorList>
    </citation>
    <scope>NUCLEOTIDE SEQUENCE [LARGE SCALE GENOMIC DNA]</scope>
    <source>
        <strain evidence="2">CFBP8019</strain>
    </source>
</reference>
<feature type="transmembrane region" description="Helical" evidence="1">
    <location>
        <begin position="12"/>
        <end position="31"/>
    </location>
</feature>
<keyword evidence="1" id="KW-0472">Membrane</keyword>
<accession>A0A251YIZ3</accession>
<evidence type="ECO:0008006" key="4">
    <source>
        <dbReference type="Google" id="ProtNLM"/>
    </source>
</evidence>
<keyword evidence="3" id="KW-1185">Reference proteome</keyword>
<evidence type="ECO:0000256" key="1">
    <source>
        <dbReference type="SAM" id="Phobius"/>
    </source>
</evidence>
<protein>
    <recommendedName>
        <fullName evidence="4">Integral membrane protein</fullName>
    </recommendedName>
</protein>
<proteinExistence type="predicted"/>
<gene>
    <name evidence="2" type="ORF">BFL37_09810</name>
</gene>
<evidence type="ECO:0000313" key="2">
    <source>
        <dbReference type="EMBL" id="OUE24194.1"/>
    </source>
</evidence>
<name>A0A251YIZ3_9MICO</name>
<keyword evidence="1" id="KW-0812">Transmembrane</keyword>